<dbReference type="Pfam" id="PF00002">
    <property type="entry name" value="7tm_2"/>
    <property type="match status" value="1"/>
</dbReference>
<dbReference type="OrthoDB" id="2324346at2759"/>
<keyword evidence="14" id="KW-0675">Receptor</keyword>
<dbReference type="GO" id="GO:0007166">
    <property type="term" value="P:cell surface receptor signaling pathway"/>
    <property type="evidence" value="ECO:0007669"/>
    <property type="project" value="InterPro"/>
</dbReference>
<gene>
    <name evidence="14" type="primary">Gpr98</name>
    <name evidence="14" type="ORF">AWC38_SpisGene18291</name>
</gene>
<dbReference type="Pfam" id="PF13385">
    <property type="entry name" value="Laminin_G_3"/>
    <property type="match status" value="1"/>
</dbReference>
<dbReference type="PROSITE" id="PS50261">
    <property type="entry name" value="G_PROTEIN_RECEP_F2_4"/>
    <property type="match status" value="1"/>
</dbReference>
<reference evidence="15" key="1">
    <citation type="journal article" date="2017" name="bioRxiv">
        <title>Comparative analysis of the genomes of Stylophora pistillata and Acropora digitifera provides evidence for extensive differences between species of corals.</title>
        <authorList>
            <person name="Voolstra C.R."/>
            <person name="Li Y."/>
            <person name="Liew Y.J."/>
            <person name="Baumgarten S."/>
            <person name="Zoccola D."/>
            <person name="Flot J.-F."/>
            <person name="Tambutte S."/>
            <person name="Allemand D."/>
            <person name="Aranda M."/>
        </authorList>
    </citation>
    <scope>NUCLEOTIDE SEQUENCE [LARGE SCALE GENOMIC DNA]</scope>
</reference>
<evidence type="ECO:0000256" key="5">
    <source>
        <dbReference type="ARBA" id="ARBA00022737"/>
    </source>
</evidence>
<evidence type="ECO:0000256" key="9">
    <source>
        <dbReference type="ARBA" id="ARBA00023157"/>
    </source>
</evidence>
<dbReference type="Pfam" id="PF03160">
    <property type="entry name" value="Calx-beta"/>
    <property type="match status" value="31"/>
</dbReference>
<dbReference type="InterPro" id="IPR013320">
    <property type="entry name" value="ConA-like_dom_sf"/>
</dbReference>
<dbReference type="Gene3D" id="1.20.1070.10">
    <property type="entry name" value="Rhodopsin 7-helix transmembrane proteins"/>
    <property type="match status" value="1"/>
</dbReference>
<feature type="domain" description="G-protein coupled receptors family 2 profile 2" evidence="13">
    <location>
        <begin position="5493"/>
        <end position="5664"/>
    </location>
</feature>
<dbReference type="GO" id="GO:0016020">
    <property type="term" value="C:membrane"/>
    <property type="evidence" value="ECO:0007669"/>
    <property type="project" value="UniProtKB-SubCell"/>
</dbReference>
<dbReference type="CDD" id="cd13952">
    <property type="entry name" value="7tm_classB"/>
    <property type="match status" value="1"/>
</dbReference>
<keyword evidence="8 10" id="KW-0472">Membrane</keyword>
<evidence type="ECO:0000313" key="14">
    <source>
        <dbReference type="EMBL" id="PFX17387.1"/>
    </source>
</evidence>
<keyword evidence="6" id="KW-0106">Calcium</keyword>
<evidence type="ECO:0000313" key="15">
    <source>
        <dbReference type="Proteomes" id="UP000225706"/>
    </source>
</evidence>
<evidence type="ECO:0000256" key="8">
    <source>
        <dbReference type="ARBA" id="ARBA00023136"/>
    </source>
</evidence>
<feature type="transmembrane region" description="Helical" evidence="10">
    <location>
        <begin position="5495"/>
        <end position="5516"/>
    </location>
</feature>
<evidence type="ECO:0000256" key="1">
    <source>
        <dbReference type="ARBA" id="ARBA00004141"/>
    </source>
</evidence>
<feature type="signal peptide" evidence="11">
    <location>
        <begin position="1"/>
        <end position="24"/>
    </location>
</feature>
<evidence type="ECO:0000256" key="7">
    <source>
        <dbReference type="ARBA" id="ARBA00022989"/>
    </source>
</evidence>
<feature type="transmembrane region" description="Helical" evidence="10">
    <location>
        <begin position="5561"/>
        <end position="5580"/>
    </location>
</feature>
<comment type="caution">
    <text evidence="14">The sequence shown here is derived from an EMBL/GenBank/DDBJ whole genome shotgun (WGS) entry which is preliminary data.</text>
</comment>
<dbReference type="InterPro" id="IPR003644">
    <property type="entry name" value="Calx_beta"/>
</dbReference>
<dbReference type="InterPro" id="IPR000203">
    <property type="entry name" value="GPS"/>
</dbReference>
<evidence type="ECO:0000259" key="13">
    <source>
        <dbReference type="PROSITE" id="PS50261"/>
    </source>
</evidence>
<dbReference type="GO" id="GO:0005737">
    <property type="term" value="C:cytoplasm"/>
    <property type="evidence" value="ECO:0007669"/>
    <property type="project" value="TreeGrafter"/>
</dbReference>
<dbReference type="SMART" id="SM00237">
    <property type="entry name" value="Calx_beta"/>
    <property type="match status" value="22"/>
</dbReference>
<dbReference type="STRING" id="50429.A0A2B4RM23"/>
<keyword evidence="15" id="KW-1185">Reference proteome</keyword>
<dbReference type="InterPro" id="IPR026919">
    <property type="entry name" value="ADGRV1"/>
</dbReference>
<feature type="transmembrane region" description="Helical" evidence="10">
    <location>
        <begin position="5649"/>
        <end position="5678"/>
    </location>
</feature>
<feature type="domain" description="GAIN-B" evidence="12">
    <location>
        <begin position="5340"/>
        <end position="5491"/>
    </location>
</feature>
<feature type="transmembrane region" description="Helical" evidence="10">
    <location>
        <begin position="5600"/>
        <end position="5621"/>
    </location>
</feature>
<dbReference type="PROSITE" id="PS50912">
    <property type="entry name" value="EAR"/>
    <property type="match status" value="3"/>
</dbReference>
<evidence type="ECO:0000256" key="4">
    <source>
        <dbReference type="ARBA" id="ARBA00022729"/>
    </source>
</evidence>
<dbReference type="FunFam" id="2.60.40.2030:FF:000017">
    <property type="entry name" value="Adhesion G protein-coupled receptor V1"/>
    <property type="match status" value="1"/>
</dbReference>
<evidence type="ECO:0000256" key="3">
    <source>
        <dbReference type="ARBA" id="ARBA00022692"/>
    </source>
</evidence>
<dbReference type="Proteomes" id="UP000225706">
    <property type="component" value="Unassembled WGS sequence"/>
</dbReference>
<keyword evidence="5" id="KW-0677">Repeat</keyword>
<keyword evidence="4 11" id="KW-0732">Signal</keyword>
<dbReference type="GO" id="GO:0004930">
    <property type="term" value="F:G protein-coupled receptor activity"/>
    <property type="evidence" value="ECO:0007669"/>
    <property type="project" value="InterPro"/>
</dbReference>
<comment type="subcellular location">
    <subcellularLocation>
        <location evidence="2">Cell projection</location>
        <location evidence="2">Stereocilium</location>
    </subcellularLocation>
    <subcellularLocation>
        <location evidence="1">Membrane</location>
        <topology evidence="1">Multi-pass membrane protein</topology>
    </subcellularLocation>
</comment>
<dbReference type="GO" id="GO:0032420">
    <property type="term" value="C:stereocilium"/>
    <property type="evidence" value="ECO:0007669"/>
    <property type="project" value="UniProtKB-SubCell"/>
</dbReference>
<name>A0A2B4RM23_STYPI</name>
<sequence>MASMDTAEMNHLLALLVLFSSANGDGNFRFTNTHIELSEEPFTQASFGVSRTGSMTGTVILTCQMNASAQDDVDGLSQNVEFKPNQNSGSCVFTIVDDAIPEANETFSIDLTVGGGSGTVVSPSVAYLTILANDDAFGIIGFNETGPIVVDEVSAGENTKNIKLVRKAGLISSVQVSWRITSGPNSGSDDFTHTSGVVVFDANQYMANLSLLVKPDNVPENDETFTLVLESPTGGAVVETGADQITVTISANDAPLEFPIQQLTVPENQSTIDIEVHRGVADDGINRIGPVNEVATVEWYLAPGLAKPGKDYRDSRSTLTFQPGDTIKKITVQLIDDNVPEQAENFTFRLANASQNAYIKPPGIATVILLPNDDQHGVILFGDHPSSLDEDSAARVGMFYVNRSAGTFGEVTVSWKIHGDAVSSVFESTSGMITFSAGVSQSSFQVSVRLDSVPEEAKQFYVQLYNVTGGARLENALSAQRADFFVQDSDNVYGVFQFAGDNEQRLDMDSEPRHLLLNITRIGGLVGDVAVNVSVGYILPGSSSSSNDKEQEVTLTAGSSSVSVTGQIANDQFIKLGAAFKAELTGVALRGGASAIVDSVKPSSPKIGNRPMVYLNITAADANGEVGFSTVHQQVSVQEPAGPSSRFVHLLLKRTGTADRVVVYWNITSKSATFFANDTGPQSGNVTFEEGHDEVNVTIEIKPDSTPEVAETFTVNLVHVSNLDRLQTGASSAQVTIEDNDKPGGTFEFKNTSSLYLQEGDAFSVVIKRLGSALDTRWVEFKMVPSGADDFSGSVKLVRFLPGEREKSFAVIAKTDNVPEIDEKFLLGLFSEGPEGQKGVLGSHTTVNVTIKENDDPYGVVGFRAPSLIEIIDESKDNTESARFEVSRDKGTFGVVLVSWNITANNGGNPASDVSPVSGQVTFSAGENSKFITIESRLDNIPEGNESFTLRLDNISSIAKLASQDLLEATLIISKNDDPVYFAPPTSIQVQEGLYANLIIERGGDGNDAVDVFYQTIDGTATSSSGDYQSKTAKVTFDVGEFQKTISIMVSNDSTPEGVETFTVRLLNSTGDTVLYNKTAATVTILASDKGTGVFKFASSSLNKTTQENAAVEFTVEREFAQFGEVRVYWKVVRLYPNGTTMDLSSGQEFTDVVDFVTFANGESSQSVRLRPLQDRIAELDETFQLQLVNATAASFISDFFLGIQTGENGVISSPSKASLTVTTNDDPNGLMRFEKRSLDIPEDYNPGMKATTIKTVTVLRDQGSWGSIKVAWEIQTASASLISINDNAYDLFLLGSKMSGVDSRPDLRRLNTETYVYCFYGTNNESFVELSASTSPQSKFSVRFWVNATKGMYGYVLTSVDGNAVNFALALNTTGSTTMADFFYLSNKTEINLGKNIADNSWHFVVFTVDVNVVQFYVDGDPVGNAHPLPSGSLSANAVYRVGKGPTSESQFTGCIQDITEYREVIVARSVKEMANSNNELTPINGYLTFEPGVTQRTLTISTIDDNEPEDDTPYNVVLYSPLGGARLDTNEFWMDLKVLKSDNANGLFGLKSINPIVISESTNVTVTIERLKGRYGAATVYWSVFKNSSSVLASEDFIMASGSVNFAENEDEKVVIIPVNDDALPEVDEYFSLNLTSVSPTDGSTPTSAASLRPGFTQVDITIRENDYPNGLLQFMHAVPVANGPILPSSSQFNVDTRESAGTLTLHVIRAQGTLGSVKCQWKTIAGTAKTPEDYIGSTGAVEFGPGARNSTIDIRIVDNNISELNKTFRVELFSAEGGAELNPSAKIALVTILPSDDAFGIISYSPDSLNRSVREGSGSTVSLTVQRTRGVLGPSSVYWEVSRDGAVDVENTNGFVVLAKNSNSTQITIRIKEDAHPELAESFLVHLRNVSAGRLADHGTQSNVTILASDDPYGVFVFSPSQLTISESNTTVNLTIQRLSGVQGMVRVNYSSTNANRIPNVRMAVENDDYVPIVGSVVFSEGQMNASISLMVLDDNVPEDAETVMVNLTEVQLVSGHPVFPAPESSPRIGASRVAQVVIEKNDNANGIVQLSSSSVSVPEPYTGSVVNITRTAGAFGTIYVSFEVVALSANGSDYGIDSRNVTLVENQQEATVPVFVIHDLTPEFSETFQIKLTGVAGGAVLGTPVECTVTILENDYPFGLIGFENSSLSKSVKERDTTNTTTLQVIRTFGLRGGSRVHWKAFLNGVLARDDVEPVEGSLVFAQGENRKEITLNIKADAIPEISEVIDVNFTSVEFLSEGTPSLDEATRVAKVHIEPNDAPHGMIEFAQSSYNASEGRGASLLVLRQFGTTGDIRVFFSTVEHVGGTQARPNVDYIAVTNSSIVIPSGNDSANITITIPDDNQPELGEVFDVVLEHVELVGQPSPVFPPQLGGNQRAAVTIVMSDDAHGLIVIKALSSDQGTDGSRMTVNETENFLVHLVIERHKGTIGQISVKIEVLQNDASAGSDFIASEPIFTFADKDNSSQNYLLTIKDDNIPEIDEEFVIKLVNPTGGARVAPGLGNNVTIIIQANDGVAGQVGFDEQSRSVVAMEGSQVSLLVNRTRSNGRVSVDWLIAKANASSDFTDVSGTVVFNEGEKHKTIDLTVRNDSTPETNEVFVVQLSNIQTFGIASAGEASLITGKTTATISISASNRPHGVIELEAGSRFVSRSDERNFTLTVSRLFGDIGAVRVYYEAMHGNITALQSNQRLALPEEDFVSGRRSIVIGDGEDVGSIPVWIKDDEIPELGEVFLVNITAVELVNPSLWNNTIPPILGHHHVSEITLLPNDDPHGVFRFPKERVYVTESRNPFSLTVLRDKGTFGEAQVNYFVQTISASLNDFNITGWSGPEVTLVFPNGVSKQNITIYVADDSESEGEETLKIGLTRNTGDTKIGSPSVLDVVIVANDDAYGLFSLASSSLTISEPGTGPVTEAEFEIDRSGNTFGTVIVSWEILNVSASSDLSLVRGNVTFSDGDTRKTFKIKALLDSVPEKEETFVVKLTLPGNGRLVHPSEALLTVTENDSPYGELEIVSSTSMSSTVDIEEDHGIVKAKVIRSKGDFGRITVDYMTVSQTAGSLPGNVSYFEKVQQLKTVSAYSWHVFSAFGDVYALLASTNRTGSLPSAVDDIGRGEYFGSALFRWQGVLVPVQTIATDGAVAWDSMLVGDKVYLAVANYGNEGRYEVHSRIYTMDSTAKLTVLQNISTQGASDIKFFRPPGKTDIYLIVANQRNNAGQTRISSQVYKWQGGSFVLQSVNLDNTRSASGLAVFETAGTLKVAVAFFNDSANSQSFQTKSPIYEWNTISESFALLQEIDTSGPVGVEYFEHKGKHYLVFANSKASVDVYRWSSNRFVSEQELLADGVQSAKPYIMQGNAYLVTVESDERLNVYKWDDSSKFTLQRNTTLAHAQSAIPVVLNDPVAGEIPVYAVAVSGNGLSPLLHPVRLSPQADFIPRQGQLIFHNGQRELELDFTILPDTTPERDEAFTVHIYNASGKAIVNSLKQDLTVNILSNDDAHGRIGFAADSLTRVQPETAYDSLVTFEVIREYGSLGRVVAQWNVSGNFSDGDLSPFSGELVFEDGQTSQNISMTVHKDVVPELLEVAYIRLLRLTETGSSDANRGAVLNSARVVAMLVIPANDDPYGVIGWKNTLLISQEDGPKNITLSVDIMRWFGAIGDILVSYETVQVPTAKYSDDRVALAGVDYKTMSNTVEISAGRNSTQITLDIAHYNDTMLNSIFHVNITAVTLKQGVKFMNSPRIDPNSRFLEVVIAQPNRTVGELNFDLSVLLDPATKTIQLQEGVETLNITVQRTGSSSGNVGFRFIARPLSSSSYTAADNADFSPSEGTVMFTSGETRAILRINITNDNIPEIEESFFVQMSRPLGGVLIGGVSKVDVIIKPNDAPYGRFGFTKATSENINIVQEGSTLHLAVNRQAGAFGDVHVIWRLAPNAGIVNASSQISPMNGSLTFKQGVTSQFITLHARDDMVAEVGQTFTCELISVDNGGKLDSTLSQARVHIPANDEVEGIVSIDPKTRFLIAGEPMLGHDGVFVIRFLRRIGQSGNAQVTWSITANSPGDAPSPTTTFNVTSGTVEMPNGVTMVILPIMVKDDSTPEELAVYNFALTGSTQTSLDSSQSARRAQITVVASDDPYGIIEFQSASMLNVSEDVGFVNLTIVRNSGSIGELSVNYSVSSTTATKGSDYESFESVLKFADKEDQKTIHVLIKKDNIPELAETVTVELLSVELVSGSPKNYSTIDGLPLNTAPRISPAKDKVMVVIAENDDARGNIRFTQSSQLVREKSGAAVLELVREGGNLGAVEVAFSVRNGTAFLGEDFKEAGGIARFSDGQTSTFINVTIIDDAVPEQRDYFTVRLDSVTGGAKLESPTTVTVTIETSDDPGGLFGFVNSSVLSLVNPSQSKDFNFVIQREGGAEGEVEVSWKVIRIHPPCVSCSVRNDFEGPTAGSSVFPDQAVGATKTVRLRVRPYLGFDEPEERFILSIYKVSGNGTIDGLTSNITIIIAKHGFPNGVFGFQSTTTRAFDEPATGVETPQFTVERTNGTQGTVNVIWQITSPIGSPGSRDISSTSGSVTFNPGDFLKNILVEITADDVPELEAVYTLSILSVDGGADLSPSPRNVTFKIRPNDDPHGIFKLQQGAQKIHVSGNSRQLQFSVVREKGTFGAVDVQYEVQHSDGLPADAQGSITVPDKQNQGSASVALTTFLALGSTFTITLTGVRYSDGQVPATSIAPKLSSNSPSDTNETVVVPEDAANAVFKFADESLRLTVDAGDSVPSIKVIRTGLFGSATVDVRSGFPSKSFDGFAAGKVLPASQLLSFTGSKKEDSFSVQVYPVLVPDKKLVYSVYLASAKTPNAVPGGAAVMFGASQTALIEYSGVVQVAPDSQHLATSEGGKAEDPIPANGQVRKVQLEIKDDELPEPEEQILVYLTDATGGARVATDSDIGLQSWATITVEGNDLMNGEIGFVPGSQSATVDEDGPRRSATLKVQRSKATFGEVQVSWSVRESEFRDQVEASEGRVKFASGAQQQDLVVTLKNDAIPERASKFHVDLNGIVSGSQARINPQFRSAVINVLESDYPNGTVAFHKDTVYTTVDKSATEISLQVIRDHGKDNDVTVYFKTRDLPDRFTSKPGLETSQALAGQDYEKPTATSIRFAKGETSQLITIALTPREASPTKYPKAFEVVLLNATGGAKILNDSTSLVTISDDKETTTFLKLRALAIQTPLSDDKIDEIFTDLKSNIQTTLDEDRLTLTMDTINIILSDKKSQGTALRDSSKQLLMDIFDELLNPSRDDTRGQDKLSTVFETFAFSLMYALPCPDENGASLQGQRATVKGFRRLPSQLNGLKIVAGRGEDYFQYPSRMFSSSSSSSSECNDVHFIDYQTAHWFNKPNKPPVINEKVLSTSLNETPSISSQNPVTYRIYTNKKRVTPKGADCVFWDHSKSAWSTEGCIKKNDKAEYVECQCDHLSIFAAQGESDDRTGYKIYFFIVCFVCMGAFFVALVVHHACSVENMFAAKLLMHLFFACMMAQLMYVLGAYLSPELVDEPTRCSVLAVFIHYFFLCQFSLMFIEGWNLWRVFVLNDEHTDRKLVMFCGVGWGMPVVLIVIYILVTQLGLNWEFTVAYADVHSNGDMCFIPNAYAALASVVGPVLLLLTGVALIFTQAYLVTPQWKHYDDIFRGHYNIKEIRWALYVLIWYCLMRNQLRGVFKRSFAFPSMSPPIELREDLFRDSPGSPQQSIASLKRSGMRNSPDEPVYLTRIERRSGSVVGYPIARVVADWDDLDYGATPKGSRKMFVNLDDTESLGRVNEMYEDDDDTQDFDDLIFALKTGGHFEPTLDEEKDLDLGDQGDEQYAMRRISIADTHL</sequence>
<dbReference type="InterPro" id="IPR038081">
    <property type="entry name" value="CalX-like_sf"/>
</dbReference>
<dbReference type="Gene3D" id="2.60.120.200">
    <property type="match status" value="1"/>
</dbReference>
<dbReference type="PROSITE" id="PS50221">
    <property type="entry name" value="GAIN_B"/>
    <property type="match status" value="1"/>
</dbReference>
<dbReference type="Gene3D" id="2.60.40.2030">
    <property type="match status" value="34"/>
</dbReference>
<proteinExistence type="predicted"/>
<keyword evidence="3 10" id="KW-0812">Transmembrane</keyword>
<feature type="chain" id="PRO_5012473780" evidence="11">
    <location>
        <begin position="25"/>
        <end position="5875"/>
    </location>
</feature>
<organism evidence="14 15">
    <name type="scientific">Stylophora pistillata</name>
    <name type="common">Smooth cauliflower coral</name>
    <dbReference type="NCBI Taxonomy" id="50429"/>
    <lineage>
        <taxon>Eukaryota</taxon>
        <taxon>Metazoa</taxon>
        <taxon>Cnidaria</taxon>
        <taxon>Anthozoa</taxon>
        <taxon>Hexacorallia</taxon>
        <taxon>Scleractinia</taxon>
        <taxon>Astrocoeniina</taxon>
        <taxon>Pocilloporidae</taxon>
        <taxon>Stylophora</taxon>
    </lineage>
</organism>
<dbReference type="InterPro" id="IPR000832">
    <property type="entry name" value="GPCR_2_secretin-like"/>
</dbReference>
<dbReference type="InterPro" id="IPR057244">
    <property type="entry name" value="GAIN_B"/>
</dbReference>
<dbReference type="Pfam" id="PF01825">
    <property type="entry name" value="GPS"/>
    <property type="match status" value="1"/>
</dbReference>
<feature type="transmembrane region" description="Helical" evidence="10">
    <location>
        <begin position="5528"/>
        <end position="5549"/>
    </location>
</feature>
<dbReference type="InterPro" id="IPR046338">
    <property type="entry name" value="GAIN_dom_sf"/>
</dbReference>
<dbReference type="Pfam" id="PF03736">
    <property type="entry name" value="EPTP"/>
    <property type="match status" value="2"/>
</dbReference>
<dbReference type="GO" id="GO:0010855">
    <property type="term" value="F:adenylate cyclase inhibitor activity"/>
    <property type="evidence" value="ECO:0007669"/>
    <property type="project" value="TreeGrafter"/>
</dbReference>
<dbReference type="PROSITE" id="PS50007">
    <property type="entry name" value="PIPLC_X_DOMAIN"/>
    <property type="match status" value="1"/>
</dbReference>
<keyword evidence="7 10" id="KW-1133">Transmembrane helix</keyword>
<dbReference type="SUPFAM" id="SSF49899">
    <property type="entry name" value="Concanavalin A-like lectins/glucanases"/>
    <property type="match status" value="1"/>
</dbReference>
<dbReference type="PANTHER" id="PTHR46682:SF1">
    <property type="entry name" value="ADHESION G-PROTEIN COUPLED RECEPTOR V1"/>
    <property type="match status" value="1"/>
</dbReference>
<dbReference type="InterPro" id="IPR009039">
    <property type="entry name" value="EAR"/>
</dbReference>
<dbReference type="SMART" id="SM00303">
    <property type="entry name" value="GPS"/>
    <property type="match status" value="1"/>
</dbReference>
<dbReference type="Gene3D" id="2.60.220.50">
    <property type="match status" value="1"/>
</dbReference>
<dbReference type="EMBL" id="LSMT01000476">
    <property type="protein sequence ID" value="PFX17387.1"/>
    <property type="molecule type" value="Genomic_DNA"/>
</dbReference>
<evidence type="ECO:0000256" key="6">
    <source>
        <dbReference type="ARBA" id="ARBA00022837"/>
    </source>
</evidence>
<dbReference type="SUPFAM" id="SSF141072">
    <property type="entry name" value="CalX-like"/>
    <property type="match status" value="34"/>
</dbReference>
<evidence type="ECO:0000259" key="12">
    <source>
        <dbReference type="PROSITE" id="PS50221"/>
    </source>
</evidence>
<keyword evidence="9" id="KW-1015">Disulfide bond</keyword>
<evidence type="ECO:0000256" key="2">
    <source>
        <dbReference type="ARBA" id="ARBA00004645"/>
    </source>
</evidence>
<evidence type="ECO:0000256" key="11">
    <source>
        <dbReference type="SAM" id="SignalP"/>
    </source>
</evidence>
<dbReference type="InterPro" id="IPR017981">
    <property type="entry name" value="GPCR_2-like_7TM"/>
</dbReference>
<protein>
    <submittedName>
        <fullName evidence="14">G-protein coupled receptor 98</fullName>
    </submittedName>
</protein>
<dbReference type="GO" id="GO:0071277">
    <property type="term" value="P:cellular response to calcium ion"/>
    <property type="evidence" value="ECO:0007669"/>
    <property type="project" value="TreeGrafter"/>
</dbReference>
<accession>A0A2B4RM23</accession>
<dbReference type="GO" id="GO:0001965">
    <property type="term" value="F:G-protein alpha-subunit binding"/>
    <property type="evidence" value="ECO:0007669"/>
    <property type="project" value="TreeGrafter"/>
</dbReference>
<dbReference type="InterPro" id="IPR005492">
    <property type="entry name" value="EPTP"/>
</dbReference>
<dbReference type="PANTHER" id="PTHR46682">
    <property type="entry name" value="ADHESION G-PROTEIN COUPLED RECEPTOR V1"/>
    <property type="match status" value="1"/>
</dbReference>
<evidence type="ECO:0000256" key="10">
    <source>
        <dbReference type="SAM" id="Phobius"/>
    </source>
</evidence>